<dbReference type="AlphaFoldDB" id="A0A3P7J208"/>
<feature type="domain" description="Degenerin mec-4/10 cytosolic" evidence="1">
    <location>
        <begin position="26"/>
        <end position="87"/>
    </location>
</feature>
<dbReference type="Pfam" id="PF22214">
    <property type="entry name" value="Mec-4_10_cyt"/>
    <property type="match status" value="1"/>
</dbReference>
<dbReference type="Proteomes" id="UP000270094">
    <property type="component" value="Unassembled WGS sequence"/>
</dbReference>
<organism evidence="2 3">
    <name type="scientific">Strongylus vulgaris</name>
    <name type="common">Blood worm</name>
    <dbReference type="NCBI Taxonomy" id="40348"/>
    <lineage>
        <taxon>Eukaryota</taxon>
        <taxon>Metazoa</taxon>
        <taxon>Ecdysozoa</taxon>
        <taxon>Nematoda</taxon>
        <taxon>Chromadorea</taxon>
        <taxon>Rhabditida</taxon>
        <taxon>Rhabditina</taxon>
        <taxon>Rhabditomorpha</taxon>
        <taxon>Strongyloidea</taxon>
        <taxon>Strongylidae</taxon>
        <taxon>Strongylus</taxon>
    </lineage>
</organism>
<sequence>MNDNGPMAKVSNKEEKWNDLSSYYGNYLASDTDFLKATEIMTNYIYGESSNDNDKEIQCDLLTEDGGHEIDPTRLSYKERIRWHLKEFCYKTSSHGIPMLGQAPNFMYR</sequence>
<dbReference type="EMBL" id="UYYB01031997">
    <property type="protein sequence ID" value="VDM73699.1"/>
    <property type="molecule type" value="Genomic_DNA"/>
</dbReference>
<reference evidence="2 3" key="1">
    <citation type="submission" date="2018-11" db="EMBL/GenBank/DDBJ databases">
        <authorList>
            <consortium name="Pathogen Informatics"/>
        </authorList>
    </citation>
    <scope>NUCLEOTIDE SEQUENCE [LARGE SCALE GENOMIC DNA]</scope>
</reference>
<evidence type="ECO:0000313" key="2">
    <source>
        <dbReference type="EMBL" id="VDM73699.1"/>
    </source>
</evidence>
<protein>
    <recommendedName>
        <fullName evidence="1">Degenerin mec-4/10 cytosolic domain-containing protein</fullName>
    </recommendedName>
</protein>
<evidence type="ECO:0000259" key="1">
    <source>
        <dbReference type="Pfam" id="PF22214"/>
    </source>
</evidence>
<evidence type="ECO:0000313" key="3">
    <source>
        <dbReference type="Proteomes" id="UP000270094"/>
    </source>
</evidence>
<proteinExistence type="predicted"/>
<keyword evidence="3" id="KW-1185">Reference proteome</keyword>
<gene>
    <name evidence="2" type="ORF">SVUK_LOCUS8697</name>
</gene>
<accession>A0A3P7J208</accession>
<dbReference type="InterPro" id="IPR054001">
    <property type="entry name" value="Mec-4/10_cyt"/>
</dbReference>
<dbReference type="OrthoDB" id="5813816at2759"/>
<name>A0A3P7J208_STRVU</name>